<protein>
    <submittedName>
        <fullName evidence="2">Uncharacterized protein</fullName>
    </submittedName>
</protein>
<comment type="caution">
    <text evidence="2">The sequence shown here is derived from an EMBL/GenBank/DDBJ whole genome shotgun (WGS) entry which is preliminary data.</text>
</comment>
<keyword evidence="3" id="KW-1185">Reference proteome</keyword>
<feature type="region of interest" description="Disordered" evidence="1">
    <location>
        <begin position="17"/>
        <end position="41"/>
    </location>
</feature>
<dbReference type="EMBL" id="BPLQ01001000">
    <property type="protein sequence ID" value="GIX77275.1"/>
    <property type="molecule type" value="Genomic_DNA"/>
</dbReference>
<reference evidence="2 3" key="1">
    <citation type="submission" date="2021-06" db="EMBL/GenBank/DDBJ databases">
        <title>Caerostris darwini draft genome.</title>
        <authorList>
            <person name="Kono N."/>
            <person name="Arakawa K."/>
        </authorList>
    </citation>
    <scope>NUCLEOTIDE SEQUENCE [LARGE SCALE GENOMIC DNA]</scope>
</reference>
<gene>
    <name evidence="2" type="ORF">CDAR_276361</name>
</gene>
<dbReference type="Proteomes" id="UP001054837">
    <property type="component" value="Unassembled WGS sequence"/>
</dbReference>
<feature type="region of interest" description="Disordered" evidence="1">
    <location>
        <begin position="54"/>
        <end position="84"/>
    </location>
</feature>
<sequence length="84" mass="8903">MRHLNSIFMRKLRGIPPLTYLGSHSPSGTGRVGNPEKGTNLGLGTCVPECNDGNRLGKSRKIKTSTTTSPHTNTPPGLTFSTPG</sequence>
<accession>A0AAV4MXT2</accession>
<dbReference type="AlphaFoldDB" id="A0AAV4MXT2"/>
<evidence type="ECO:0000313" key="3">
    <source>
        <dbReference type="Proteomes" id="UP001054837"/>
    </source>
</evidence>
<evidence type="ECO:0000256" key="1">
    <source>
        <dbReference type="SAM" id="MobiDB-lite"/>
    </source>
</evidence>
<evidence type="ECO:0000313" key="2">
    <source>
        <dbReference type="EMBL" id="GIX77275.1"/>
    </source>
</evidence>
<organism evidence="2 3">
    <name type="scientific">Caerostris darwini</name>
    <dbReference type="NCBI Taxonomy" id="1538125"/>
    <lineage>
        <taxon>Eukaryota</taxon>
        <taxon>Metazoa</taxon>
        <taxon>Ecdysozoa</taxon>
        <taxon>Arthropoda</taxon>
        <taxon>Chelicerata</taxon>
        <taxon>Arachnida</taxon>
        <taxon>Araneae</taxon>
        <taxon>Araneomorphae</taxon>
        <taxon>Entelegynae</taxon>
        <taxon>Araneoidea</taxon>
        <taxon>Araneidae</taxon>
        <taxon>Caerostris</taxon>
    </lineage>
</organism>
<proteinExistence type="predicted"/>
<name>A0AAV4MXT2_9ARAC</name>
<feature type="compositionally biased region" description="Low complexity" evidence="1">
    <location>
        <begin position="64"/>
        <end position="76"/>
    </location>
</feature>